<dbReference type="GO" id="GO:0030976">
    <property type="term" value="F:thiamine pyrophosphate binding"/>
    <property type="evidence" value="ECO:0007669"/>
    <property type="project" value="InterPro"/>
</dbReference>
<accession>A0A3G8H2F8</accession>
<dbReference type="KEGG" id="cpau:EHF44_14240"/>
<dbReference type="GO" id="GO:0016831">
    <property type="term" value="F:carboxy-lyase activity"/>
    <property type="evidence" value="ECO:0007669"/>
    <property type="project" value="UniProtKB-KW"/>
</dbReference>
<keyword evidence="1" id="KW-0210">Decarboxylase</keyword>
<dbReference type="EMBL" id="CP033969">
    <property type="protein sequence ID" value="AZG14499.1"/>
    <property type="molecule type" value="Genomic_DNA"/>
</dbReference>
<keyword evidence="2" id="KW-0456">Lyase</keyword>
<dbReference type="SUPFAM" id="SSF52518">
    <property type="entry name" value="Thiamin diphosphate-binding fold (THDP-binding)"/>
    <property type="match status" value="1"/>
</dbReference>
<evidence type="ECO:0000313" key="5">
    <source>
        <dbReference type="Proteomes" id="UP000270411"/>
    </source>
</evidence>
<dbReference type="InterPro" id="IPR012001">
    <property type="entry name" value="Thiamin_PyroP_enz_TPP-bd_dom"/>
</dbReference>
<dbReference type="Proteomes" id="UP000270411">
    <property type="component" value="Chromosome 1"/>
</dbReference>
<protein>
    <submittedName>
        <fullName evidence="4">Thiamine pyrophosphate-binding protein</fullName>
    </submittedName>
</protein>
<dbReference type="PANTHER" id="PTHR42818">
    <property type="entry name" value="SULFOPYRUVATE DECARBOXYLASE SUBUNIT ALPHA"/>
    <property type="match status" value="1"/>
</dbReference>
<organism evidence="4 5">
    <name type="scientific">Cupriavidus pauculus</name>
    <dbReference type="NCBI Taxonomy" id="82633"/>
    <lineage>
        <taxon>Bacteria</taxon>
        <taxon>Pseudomonadati</taxon>
        <taxon>Pseudomonadota</taxon>
        <taxon>Betaproteobacteria</taxon>
        <taxon>Burkholderiales</taxon>
        <taxon>Burkholderiaceae</taxon>
        <taxon>Cupriavidus</taxon>
    </lineage>
</organism>
<dbReference type="Gene3D" id="3.40.50.970">
    <property type="match status" value="1"/>
</dbReference>
<evidence type="ECO:0000259" key="3">
    <source>
        <dbReference type="Pfam" id="PF02776"/>
    </source>
</evidence>
<dbReference type="OrthoDB" id="3684683at2"/>
<dbReference type="PANTHER" id="PTHR42818:SF1">
    <property type="entry name" value="SULFOPYRUVATE DECARBOXYLASE"/>
    <property type="match status" value="1"/>
</dbReference>
<reference evidence="5" key="1">
    <citation type="submission" date="2018-11" db="EMBL/GenBank/DDBJ databases">
        <title>FDA dAtabase for Regulatory Grade micrObial Sequences (FDA-ARGOS): Supporting development and validation of Infectious Disease Dx tests.</title>
        <authorList>
            <person name="Goldberg B."/>
            <person name="Campos J."/>
            <person name="Tallon L."/>
            <person name="Sadzewicz L."/>
            <person name="Zhao X."/>
            <person name="Vavikolanu K."/>
            <person name="Mehta A."/>
            <person name="Aluvathingal J."/>
            <person name="Nadendla S."/>
            <person name="Geyer C."/>
            <person name="Nandy P."/>
            <person name="Yan Y."/>
            <person name="Sichtig H."/>
        </authorList>
    </citation>
    <scope>NUCLEOTIDE SEQUENCE [LARGE SCALE GENOMIC DNA]</scope>
    <source>
        <strain evidence="5">FDAARGOS_614</strain>
    </source>
</reference>
<evidence type="ECO:0000256" key="2">
    <source>
        <dbReference type="ARBA" id="ARBA00023239"/>
    </source>
</evidence>
<feature type="domain" description="Thiamine pyrophosphate enzyme N-terminal TPP-binding" evidence="3">
    <location>
        <begin position="32"/>
        <end position="126"/>
    </location>
</feature>
<evidence type="ECO:0000313" key="4">
    <source>
        <dbReference type="EMBL" id="AZG14499.1"/>
    </source>
</evidence>
<dbReference type="AlphaFoldDB" id="A0A3G8H2F8"/>
<sequence>MRACNARQRNEVSMDNDFTQHSVSAAKVIGEFHKCGIDFVTTVPDMLQIALHQALEDQNNGIRVVPTTTEDQAVEVAAGLYAGGRSVAILVQNQGFYAAINSVRALGLDSKIPMLFVVGQFGREFANLGKDPRESRRLMVRMLEPLLETLDIPYWRLEAPGDERHIAAAWAASRERKGPAVLIAGHFMGFAQSNDADKVKQSV</sequence>
<dbReference type="CDD" id="cd07035">
    <property type="entry name" value="TPP_PYR_POX_like"/>
    <property type="match status" value="1"/>
</dbReference>
<name>A0A3G8H2F8_9BURK</name>
<evidence type="ECO:0000256" key="1">
    <source>
        <dbReference type="ARBA" id="ARBA00022793"/>
    </source>
</evidence>
<dbReference type="Pfam" id="PF02776">
    <property type="entry name" value="TPP_enzyme_N"/>
    <property type="match status" value="1"/>
</dbReference>
<gene>
    <name evidence="4" type="ORF">EHF44_14240</name>
</gene>
<dbReference type="InterPro" id="IPR051818">
    <property type="entry name" value="TPP_dependent_decarboxylase"/>
</dbReference>
<proteinExistence type="predicted"/>
<dbReference type="InterPro" id="IPR029061">
    <property type="entry name" value="THDP-binding"/>
</dbReference>